<feature type="compositionally biased region" description="Pro residues" evidence="2">
    <location>
        <begin position="508"/>
        <end position="533"/>
    </location>
</feature>
<dbReference type="InterPro" id="IPR036961">
    <property type="entry name" value="Kinesin_motor_dom_sf"/>
</dbReference>
<dbReference type="PANTHER" id="PTHR24115:SF0">
    <property type="entry name" value="FI21273P1-RELATED"/>
    <property type="match status" value="1"/>
</dbReference>
<feature type="compositionally biased region" description="Low complexity" evidence="2">
    <location>
        <begin position="627"/>
        <end position="640"/>
    </location>
</feature>
<dbReference type="Pfam" id="PF00225">
    <property type="entry name" value="Kinesin"/>
    <property type="match status" value="1"/>
</dbReference>
<feature type="region of interest" description="Disordered" evidence="2">
    <location>
        <begin position="451"/>
        <end position="801"/>
    </location>
</feature>
<feature type="compositionally biased region" description="Basic and acidic residues" evidence="2">
    <location>
        <begin position="270"/>
        <end position="279"/>
    </location>
</feature>
<comment type="caution">
    <text evidence="5">The sequence shown here is derived from an EMBL/GenBank/DDBJ whole genome shotgun (WGS) entry which is preliminary data.</text>
</comment>
<keyword evidence="1" id="KW-0067">ATP-binding</keyword>
<dbReference type="InterPro" id="IPR001752">
    <property type="entry name" value="Kinesin_motor_dom"/>
</dbReference>
<feature type="transmembrane region" description="Helical" evidence="3">
    <location>
        <begin position="45"/>
        <end position="66"/>
    </location>
</feature>
<feature type="compositionally biased region" description="Basic residues" evidence="2">
    <location>
        <begin position="25"/>
        <end position="34"/>
    </location>
</feature>
<dbReference type="InterPro" id="IPR027417">
    <property type="entry name" value="P-loop_NTPase"/>
</dbReference>
<dbReference type="PRINTS" id="PR00380">
    <property type="entry name" value="KINESINHEAVY"/>
</dbReference>
<feature type="region of interest" description="Disordered" evidence="2">
    <location>
        <begin position="260"/>
        <end position="279"/>
    </location>
</feature>
<feature type="compositionally biased region" description="Low complexity" evidence="2">
    <location>
        <begin position="118"/>
        <end position="127"/>
    </location>
</feature>
<sequence>MGASSAKPQPPFDDEARPRRSGVAARHHATRPQQRKTSSPREGNNWVFVLIFVVVCAIAFAVRAAAAPDAAPPQTTTTTTAYHGSRVRLPDGAQTITLKPEARGRPGASSRNRRGTRPRSSSASSCPRARRNRRSKRRRRRRSRSRPSSSPCRRPKRSRPLVPAARKDGDALQRGGLAHGLRRPCGLDVDPAVMKGTCCAFREPLPENAWTAPLNVPNETTRKTVAARPLWGLKHNPANDVVVGLAFGYAVDSYKMPTPSCRSRRAGPRGPREGPLRFEEDGLKTTGTCKWNKGWLRCFEAAKWHTPETWTQPVRCSGSTLGSSRDAMLKYADAMLSASDEWLCHRTKGIPSDQGYHNYLILSGAHARNGLRVLLGPLDTKWKVRDPVKGFITNTDGSRSPVVHQWDRWAGEMKTFLTKAFVTDSFVPGKGELYARPFEFVAYDPKTCADHPFRRARTPPASPPLRPAPAYRHEYRSATPEERRPTPEPAAGGRRLQYTPSRYQRAPGTPPAPPGTPPAPPGTPPAPPSPPPARGADARPAWNSSADERRARASERRGEGRRRDAIFSRLLRGGDGAGGGAGWNDAEYEGGGLFGMPPKLKQKQKREGAAAAAAKAPRRPRQSLADRAGAARGPGRAAQQRRPDGERQRVELGARRRRGRGAARAKTCVLGGAARRPSPPRRRASATRRGTPRGPQSPPGRPGTPSARRAPAAPRREVDRPRPRPTRNAPLCVRRERQQRKRDADAIADREPETRRNLDKRTALRTLRHRAPAVAAFALPLSPSARRDDGDDGDKENPPCDAGARVVVRVRPLLPHEGRGECTMHADMVRLLHRPARFPVAARASGAPGDGRRRVHASGARPCVDAALDGGVAALFMFGQTGSGKTHTMTGFEARVGDAVFGAGSRAADLRYFEVRGKRALDLLRKEDLRRRDGDDDGALHFSPKPLALSDDVSGVAADSVVARPGSAAQFLELLERGRARRATAPTDVNGGSSRSHAVCRLDFPGGGSLTLIDCAGSERSKDSMYHDAQRRKESAEINQSLYALKQCIRASRLVARWRKRGGFDAQDHAPAPPPFRSSALTRVLREAFTAPSAHLAVVATVSPAATDAEHSIATLRTVCELAGTSKAADAASDDRGKVVPKLRTDPGVARPRDAPAAPPLPPYPKAWAPTRLAAFFAQKLGLRGAADKVLDVKLDGKAASRMSAPALASALKLDGDAAAKIVRGLRDECDKCDRLHEIAREKRRRANRGYQ</sequence>
<feature type="binding site" evidence="1">
    <location>
        <begin position="879"/>
        <end position="886"/>
    </location>
    <ligand>
        <name>ATP</name>
        <dbReference type="ChEBI" id="CHEBI:30616"/>
    </ligand>
</feature>
<feature type="compositionally biased region" description="Low complexity" evidence="2">
    <location>
        <begin position="534"/>
        <end position="545"/>
    </location>
</feature>
<keyword evidence="1" id="KW-0547">Nucleotide-binding</keyword>
<gene>
    <name evidence="5" type="ORF">SO694_00006052</name>
</gene>
<keyword evidence="3" id="KW-0472">Membrane</keyword>
<keyword evidence="3" id="KW-0812">Transmembrane</keyword>
<dbReference type="InterPro" id="IPR027640">
    <property type="entry name" value="Kinesin-like_fam"/>
</dbReference>
<feature type="compositionally biased region" description="Low complexity" evidence="2">
    <location>
        <begin position="65"/>
        <end position="81"/>
    </location>
</feature>
<dbReference type="SMART" id="SM00129">
    <property type="entry name" value="KISc"/>
    <property type="match status" value="1"/>
</dbReference>
<reference evidence="5 6" key="1">
    <citation type="submission" date="2024-03" db="EMBL/GenBank/DDBJ databases">
        <title>Aureococcus anophagefferens CCMP1851 and Kratosvirus quantuckense: Draft genome of a second virus-susceptible host strain in the model system.</title>
        <authorList>
            <person name="Chase E."/>
            <person name="Truchon A.R."/>
            <person name="Schepens W."/>
            <person name="Wilhelm S.W."/>
        </authorList>
    </citation>
    <scope>NUCLEOTIDE SEQUENCE [LARGE SCALE GENOMIC DNA]</scope>
    <source>
        <strain evidence="5 6">CCMP1851</strain>
    </source>
</reference>
<feature type="region of interest" description="Disordered" evidence="2">
    <location>
        <begin position="65"/>
        <end position="173"/>
    </location>
</feature>
<feature type="compositionally biased region" description="Basic and acidic residues" evidence="2">
    <location>
        <begin position="733"/>
        <end position="762"/>
    </location>
</feature>
<evidence type="ECO:0000313" key="6">
    <source>
        <dbReference type="Proteomes" id="UP001363151"/>
    </source>
</evidence>
<feature type="compositionally biased region" description="Basic residues" evidence="2">
    <location>
        <begin position="128"/>
        <end position="145"/>
    </location>
</feature>
<evidence type="ECO:0000256" key="2">
    <source>
        <dbReference type="SAM" id="MobiDB-lite"/>
    </source>
</evidence>
<dbReference type="Gene3D" id="3.40.850.10">
    <property type="entry name" value="Kinesin motor domain"/>
    <property type="match status" value="1"/>
</dbReference>
<keyword evidence="3" id="KW-1133">Transmembrane helix</keyword>
<evidence type="ECO:0000256" key="3">
    <source>
        <dbReference type="SAM" id="Phobius"/>
    </source>
</evidence>
<dbReference type="PANTHER" id="PTHR24115">
    <property type="entry name" value="KINESIN-RELATED"/>
    <property type="match status" value="1"/>
</dbReference>
<feature type="compositionally biased region" description="Low complexity" evidence="2">
    <location>
        <begin position="703"/>
        <end position="713"/>
    </location>
</feature>
<dbReference type="PROSITE" id="PS50067">
    <property type="entry name" value="KINESIN_MOTOR_2"/>
    <property type="match status" value="1"/>
</dbReference>
<feature type="compositionally biased region" description="Gly residues" evidence="2">
    <location>
        <begin position="573"/>
        <end position="582"/>
    </location>
</feature>
<organism evidence="5 6">
    <name type="scientific">Aureococcus anophagefferens</name>
    <name type="common">Harmful bloom alga</name>
    <dbReference type="NCBI Taxonomy" id="44056"/>
    <lineage>
        <taxon>Eukaryota</taxon>
        <taxon>Sar</taxon>
        <taxon>Stramenopiles</taxon>
        <taxon>Ochrophyta</taxon>
        <taxon>Pelagophyceae</taxon>
        <taxon>Pelagomonadales</taxon>
        <taxon>Pelagomonadaceae</taxon>
        <taxon>Aureococcus</taxon>
    </lineage>
</organism>
<protein>
    <submittedName>
        <fullName evidence="5">Microtubule binding protein</fullName>
    </submittedName>
</protein>
<keyword evidence="1" id="KW-0505">Motor protein</keyword>
<evidence type="ECO:0000259" key="4">
    <source>
        <dbReference type="PROSITE" id="PS50067"/>
    </source>
</evidence>
<dbReference type="EMBL" id="JBBJCI010000038">
    <property type="protein sequence ID" value="KAK7250022.1"/>
    <property type="molecule type" value="Genomic_DNA"/>
</dbReference>
<comment type="similarity">
    <text evidence="1">Belongs to the TRAFAC class myosin-kinesin ATPase superfamily. Kinesin family.</text>
</comment>
<evidence type="ECO:0000256" key="1">
    <source>
        <dbReference type="PROSITE-ProRule" id="PRU00283"/>
    </source>
</evidence>
<proteinExistence type="inferred from homology"/>
<dbReference type="Proteomes" id="UP001363151">
    <property type="component" value="Unassembled WGS sequence"/>
</dbReference>
<feature type="compositionally biased region" description="Basic and acidic residues" evidence="2">
    <location>
        <begin position="471"/>
        <end position="486"/>
    </location>
</feature>
<feature type="compositionally biased region" description="Basic and acidic residues" evidence="2">
    <location>
        <begin position="546"/>
        <end position="566"/>
    </location>
</feature>
<dbReference type="SUPFAM" id="SSF52540">
    <property type="entry name" value="P-loop containing nucleoside triphosphate hydrolases"/>
    <property type="match status" value="1"/>
</dbReference>
<name>A0ABR1GAG2_AURAN</name>
<feature type="compositionally biased region" description="Basic and acidic residues" evidence="2">
    <location>
        <begin position="641"/>
        <end position="654"/>
    </location>
</feature>
<accession>A0ABR1GAG2</accession>
<keyword evidence="6" id="KW-1185">Reference proteome</keyword>
<feature type="region of interest" description="Disordered" evidence="2">
    <location>
        <begin position="1"/>
        <end position="41"/>
    </location>
</feature>
<feature type="domain" description="Kinesin motor" evidence="4">
    <location>
        <begin position="803"/>
        <end position="1125"/>
    </location>
</feature>
<feature type="region of interest" description="Disordered" evidence="2">
    <location>
        <begin position="1131"/>
        <end position="1163"/>
    </location>
</feature>
<evidence type="ECO:0000313" key="5">
    <source>
        <dbReference type="EMBL" id="KAK7250022.1"/>
    </source>
</evidence>